<reference evidence="1 4" key="1">
    <citation type="submission" date="2023-02" db="EMBL/GenBank/DDBJ databases">
        <title>Pathogen: clinical or host-associated sample.</title>
        <authorList>
            <person name="Hergert J."/>
            <person name="Casey R."/>
            <person name="Wagner J."/>
            <person name="Young E.L."/>
            <person name="Oakeson K.F."/>
        </authorList>
    </citation>
    <scope>NUCLEOTIDE SEQUENCE</scope>
    <source>
        <strain evidence="2 4">2022CK-00829</strain>
        <strain evidence="1">2022CK-00830</strain>
    </source>
</reference>
<dbReference type="RefSeq" id="WP_052512278.1">
    <property type="nucleotide sequence ID" value="NZ_CP118101.1"/>
</dbReference>
<keyword evidence="4" id="KW-1185">Reference proteome</keyword>
<dbReference type="EMBL" id="CP118101">
    <property type="protein sequence ID" value="WDH82912.1"/>
    <property type="molecule type" value="Genomic_DNA"/>
</dbReference>
<dbReference type="EMBL" id="CP118108">
    <property type="protein sequence ID" value="WDI02655.1"/>
    <property type="molecule type" value="Genomic_DNA"/>
</dbReference>
<dbReference type="AlphaFoldDB" id="A0AAX3N2R7"/>
<protein>
    <recommendedName>
        <fullName evidence="5">SMI1/KNR4 family protein</fullName>
    </recommendedName>
</protein>
<evidence type="ECO:0000313" key="2">
    <source>
        <dbReference type="EMBL" id="WDI02655.1"/>
    </source>
</evidence>
<dbReference type="Proteomes" id="UP001221519">
    <property type="component" value="Chromosome"/>
</dbReference>
<evidence type="ECO:0000313" key="3">
    <source>
        <dbReference type="Proteomes" id="UP001220962"/>
    </source>
</evidence>
<evidence type="ECO:0000313" key="4">
    <source>
        <dbReference type="Proteomes" id="UP001221519"/>
    </source>
</evidence>
<gene>
    <name evidence="1" type="ORF">PUW23_01185</name>
    <name evidence="2" type="ORF">PUW25_01175</name>
</gene>
<name>A0AAX3N2R7_9BACL</name>
<organism evidence="1 3">
    <name type="scientific">Paenibacillus urinalis</name>
    <dbReference type="NCBI Taxonomy" id="521520"/>
    <lineage>
        <taxon>Bacteria</taxon>
        <taxon>Bacillati</taxon>
        <taxon>Bacillota</taxon>
        <taxon>Bacilli</taxon>
        <taxon>Bacillales</taxon>
        <taxon>Paenibacillaceae</taxon>
        <taxon>Paenibacillus</taxon>
    </lineage>
</organism>
<evidence type="ECO:0008006" key="5">
    <source>
        <dbReference type="Google" id="ProtNLM"/>
    </source>
</evidence>
<dbReference type="Proteomes" id="UP001220962">
    <property type="component" value="Chromosome"/>
</dbReference>
<proteinExistence type="predicted"/>
<evidence type="ECO:0000313" key="1">
    <source>
        <dbReference type="EMBL" id="WDH82912.1"/>
    </source>
</evidence>
<sequence length="309" mass="34830">MHDLSSESVRLNFGKYEIPADLQLLLSIEEEFRAVHPQGLDFGMGLIPELGSFRYLCTPSDVIVFGSNGCDGIHYGYLTDFGEVESLDQAPIVCISPMDFGETNKLIAGSFRDFLSIALTDSALFYNRFESEDAYRTQVKIWEEEALASPYGCTPEEEKLRKELHERLRKDFDLPVIENPYAYIKEIQAERAASAVVLTQDTLHIVTNPLEKAELAEEELRLIQQVDPESEEEVRTSLDQCSLPAALAIIRNVELSAMYETRVVAQQYLRSRGYEDEARRVGVTIQGQEPIKSTYTILGTMTVRGNIDA</sequence>
<accession>A0AAX3N2R7</accession>